<feature type="region of interest" description="Disordered" evidence="2">
    <location>
        <begin position="572"/>
        <end position="632"/>
    </location>
</feature>
<gene>
    <name evidence="3" type="ORF">CTEN210_02257</name>
</gene>
<accession>A0AAD3H0Q0</accession>
<feature type="region of interest" description="Disordered" evidence="2">
    <location>
        <begin position="434"/>
        <end position="545"/>
    </location>
</feature>
<evidence type="ECO:0000313" key="4">
    <source>
        <dbReference type="Proteomes" id="UP001054902"/>
    </source>
</evidence>
<comment type="caution">
    <text evidence="3">The sequence shown here is derived from an EMBL/GenBank/DDBJ whole genome shotgun (WGS) entry which is preliminary data.</text>
</comment>
<feature type="compositionally biased region" description="Low complexity" evidence="2">
    <location>
        <begin position="487"/>
        <end position="496"/>
    </location>
</feature>
<feature type="compositionally biased region" description="Polar residues" evidence="2">
    <location>
        <begin position="604"/>
        <end position="617"/>
    </location>
</feature>
<protein>
    <submittedName>
        <fullName evidence="3">Uncharacterized protein</fullName>
    </submittedName>
</protein>
<name>A0AAD3H0Q0_9STRA</name>
<feature type="region of interest" description="Disordered" evidence="2">
    <location>
        <begin position="255"/>
        <end position="369"/>
    </location>
</feature>
<dbReference type="EMBL" id="BLLK01000022">
    <property type="protein sequence ID" value="GFH45783.1"/>
    <property type="molecule type" value="Genomic_DNA"/>
</dbReference>
<organism evidence="3 4">
    <name type="scientific">Chaetoceros tenuissimus</name>
    <dbReference type="NCBI Taxonomy" id="426638"/>
    <lineage>
        <taxon>Eukaryota</taxon>
        <taxon>Sar</taxon>
        <taxon>Stramenopiles</taxon>
        <taxon>Ochrophyta</taxon>
        <taxon>Bacillariophyta</taxon>
        <taxon>Coscinodiscophyceae</taxon>
        <taxon>Chaetocerotophycidae</taxon>
        <taxon>Chaetocerotales</taxon>
        <taxon>Chaetocerotaceae</taxon>
        <taxon>Chaetoceros</taxon>
    </lineage>
</organism>
<feature type="compositionally biased region" description="Acidic residues" evidence="2">
    <location>
        <begin position="497"/>
        <end position="517"/>
    </location>
</feature>
<proteinExistence type="predicted"/>
<dbReference type="AlphaFoldDB" id="A0AAD3H0Q0"/>
<evidence type="ECO:0000313" key="3">
    <source>
        <dbReference type="EMBL" id="GFH45783.1"/>
    </source>
</evidence>
<evidence type="ECO:0000256" key="1">
    <source>
        <dbReference type="SAM" id="Coils"/>
    </source>
</evidence>
<feature type="coiled-coil region" evidence="1">
    <location>
        <begin position="98"/>
        <end position="129"/>
    </location>
</feature>
<feature type="compositionally biased region" description="Basic and acidic residues" evidence="2">
    <location>
        <begin position="302"/>
        <end position="319"/>
    </location>
</feature>
<dbReference type="Proteomes" id="UP001054902">
    <property type="component" value="Unassembled WGS sequence"/>
</dbReference>
<keyword evidence="4" id="KW-1185">Reference proteome</keyword>
<sequence length="726" mass="83517">MERIYIGGIQPPVLTVKIVQERLIKTLPQISFLSFDQSKSYKNAWGEDTQTFFFATIQHKDKHNNNDVSPLDVVAKQYNNVKWKGCTLRVEKAKLHFLKRLELERQQAKEEEAAKLAQEEKLCIEEEQKQNQSLPTPKIKRHLRIRKQFGEEAYLVDTKPINTTNQKELHLSLRKQREKRKKHLDAWIQSRKKRRNANKEQEVVKREETNLSLQSKVFLNRAIHIQFNEENMERTVHSSIIYSDDEDANIAKKDEPQTVVSEDDDSSVPSSSSVEDESELDKEKQGYNWSDDEEDSINSDDDQNKEISEKKIAEEDIIKPAEVNVQIEDNVNDESDENKESKYIWSDSDSDSDDSTSPNKGDQEFDYNKTKHDDLNEFASEFKDNAFSSLRYGEITFADENDPDFVDEPFSLEEDVESNLHFVQKMFPELEGIKPNAFNKSGDKAKPEAQQGWDAFGLTMQRYDPSAVTATNYEIEEEKKDVDGLNSDDSMSSAESSESDEDAKEESDSNVDEDEDMTDKTTEENGGNDIKSLKPPNAAENIYEQKKLENIFQEARNEESSFQMSSLFNKNKSAENKSGEDGGFTFGFLNQEGSSVSNEKKENTPSTGFSFGFTLDSTVDDNPSDQDDAKAHNEVVTVPTPLAEADVPQLKKRRGLSYTEEELDTYTTKFFNMNEGLDFVINLMKDTSTGEALKEKWEEERKSLTNDWKRKRKQAAALKKRRYRFR</sequence>
<evidence type="ECO:0000256" key="2">
    <source>
        <dbReference type="SAM" id="MobiDB-lite"/>
    </source>
</evidence>
<reference evidence="3 4" key="1">
    <citation type="journal article" date="2021" name="Sci. Rep.">
        <title>The genome of the diatom Chaetoceros tenuissimus carries an ancient integrated fragment of an extant virus.</title>
        <authorList>
            <person name="Hongo Y."/>
            <person name="Kimura K."/>
            <person name="Takaki Y."/>
            <person name="Yoshida Y."/>
            <person name="Baba S."/>
            <person name="Kobayashi G."/>
            <person name="Nagasaki K."/>
            <person name="Hano T."/>
            <person name="Tomaru Y."/>
        </authorList>
    </citation>
    <scope>NUCLEOTIDE SEQUENCE [LARGE SCALE GENOMIC DNA]</scope>
    <source>
        <strain evidence="3 4">NIES-3715</strain>
    </source>
</reference>
<keyword evidence="1" id="KW-0175">Coiled coil</keyword>
<feature type="compositionally biased region" description="Acidic residues" evidence="2">
    <location>
        <begin position="290"/>
        <end position="301"/>
    </location>
</feature>